<dbReference type="InterPro" id="IPR039426">
    <property type="entry name" value="TonB-dep_rcpt-like"/>
</dbReference>
<evidence type="ECO:0000256" key="3">
    <source>
        <dbReference type="ARBA" id="ARBA00022452"/>
    </source>
</evidence>
<comment type="subcellular location">
    <subcellularLocation>
        <location evidence="1 7">Cell outer membrane</location>
        <topology evidence="1 7">Multi-pass membrane protein</topology>
    </subcellularLocation>
</comment>
<name>A0ABY6IX13_9BACT</name>
<dbReference type="NCBIfam" id="TIGR04056">
    <property type="entry name" value="OMP_RagA_SusC"/>
    <property type="match status" value="1"/>
</dbReference>
<keyword evidence="6 7" id="KW-0998">Cell outer membrane</keyword>
<keyword evidence="3 7" id="KW-1134">Transmembrane beta strand</keyword>
<keyword evidence="11" id="KW-1185">Reference proteome</keyword>
<dbReference type="InterPro" id="IPR023997">
    <property type="entry name" value="TonB-dep_OMP_SusC/RagA_CS"/>
</dbReference>
<accession>A0ABY6IX13</accession>
<dbReference type="Gene3D" id="2.60.40.1120">
    <property type="entry name" value="Carboxypeptidase-like, regulatory domain"/>
    <property type="match status" value="1"/>
</dbReference>
<reference evidence="10" key="1">
    <citation type="submission" date="2022-10" db="EMBL/GenBank/DDBJ databases">
        <title>Chitinophaga sp. nov., isolated from soil.</title>
        <authorList>
            <person name="Jeon C.O."/>
        </authorList>
    </citation>
    <scope>NUCLEOTIDE SEQUENCE</scope>
    <source>
        <strain evidence="10">R8</strain>
    </source>
</reference>
<dbReference type="Gene3D" id="2.40.170.20">
    <property type="entry name" value="TonB-dependent receptor, beta-barrel domain"/>
    <property type="match status" value="1"/>
</dbReference>
<dbReference type="Pfam" id="PF13620">
    <property type="entry name" value="CarboxypepD_reg"/>
    <property type="match status" value="1"/>
</dbReference>
<dbReference type="SUPFAM" id="SSF56935">
    <property type="entry name" value="Porins"/>
    <property type="match status" value="1"/>
</dbReference>
<dbReference type="InterPro" id="IPR037066">
    <property type="entry name" value="Plug_dom_sf"/>
</dbReference>
<dbReference type="InterPro" id="IPR008969">
    <property type="entry name" value="CarboxyPept-like_regulatory"/>
</dbReference>
<sequence length="1074" mass="119122">MSTFTYRRCRTALLSPLLLLVLAGNVRGQQAPAALRGRVTDSTGLPLSGVSIQVKGGTQRATTDDAGYFTFRSLPANALLSASFIGFETGTALVDKRSTLEITLRQSAHNIQDVTVVSTGYQTISRERAPGSYSVIDPTRLDGKLKPDLKASLEGQATGVVIAKDGSIEIRGVSTMLATKEPLIVVDGYQISGGLETINQDNIETITILKDAVAASIYGAKSSNGVIVITTKRGRTGEMRVNYKGSYGTVLKPDLSYLRRTNSADYIDAEIDLFNQAPNSYLTTYNNYQYLSRVNYLLLAKNQGWLNAKEVDDEINQLKQNDGIGQVEKYLFRNVQTQQHHISLTGGTDKSRINSAVKYIHNDNNTIRNSDSRLIADIRNDWKPLKNLSIGLLSNINYSTTTAPVRSWSEFVSHTSTALIQPYDLIVNPETGKPQDIYAVNPRKADRYAAIPGLKSLAYNPLRDLELETTKSQNLQLRLGGSVNLTIINGLNIEAGGTWTRGNTVTRTIYDKNSFRLRNFYNDATSVSNPAKHYFPEGGMIAEARNINEAYTFRGQINFNRIIATRHRVTAIAGGEISRDTYDYNTSPTRVGYNDLAGTFAVVNTVDYNNGLYNADMLYASGRTNIGNGSIAYRDNRFVSWYANGAYEYDNRFLVSGSIRLDQTNFFGTDPKFRFKPLWSVGGTYKLSNEKFFEVPAISRLYLRGSYGINGNISLDRGPFLIIAPGAYSALTGDISYSISSPPNNSLRWERTQIYNAGLDLGLFQNRLRFTGDYYLKNSADLLASDAIDPTLGYASLVKNVGQVRNTGIELSLEGDVIKRQHLAWNVLFNYSYNFNKVTKLNTVYQYPSTITSGAIRKEGHPLDAIYAYDYAGLDANGIAQFYTRSGDKVVGGSVEVDDLHYAGTLRPKHVFGVTNSLRHNSFDLSFMLIAKLGNVLRRDAFTGSNYVNENVAKRWRQAGDEANTIYPKLTSWNMDMFYLPYAQTFIESANYLKLRDVTLSYEVDRTLLRRIGLSAGKLYLQSRNLITVVANSTGRDPETSEINLSGGTGAFTEQGFTSLPLRPEFYAGLSFSF</sequence>
<dbReference type="Pfam" id="PF07715">
    <property type="entry name" value="Plug"/>
    <property type="match status" value="1"/>
</dbReference>
<gene>
    <name evidence="10" type="ORF">MKQ68_17730</name>
</gene>
<dbReference type="InterPro" id="IPR012910">
    <property type="entry name" value="Plug_dom"/>
</dbReference>
<evidence type="ECO:0000256" key="1">
    <source>
        <dbReference type="ARBA" id="ARBA00004571"/>
    </source>
</evidence>
<proteinExistence type="inferred from homology"/>
<evidence type="ECO:0000313" key="10">
    <source>
        <dbReference type="EMBL" id="UYQ91928.1"/>
    </source>
</evidence>
<evidence type="ECO:0000256" key="7">
    <source>
        <dbReference type="PROSITE-ProRule" id="PRU01360"/>
    </source>
</evidence>
<evidence type="ECO:0000313" key="11">
    <source>
        <dbReference type="Proteomes" id="UP001162741"/>
    </source>
</evidence>
<comment type="similarity">
    <text evidence="7">Belongs to the TonB-dependent receptor family.</text>
</comment>
<keyword evidence="8" id="KW-0732">Signal</keyword>
<evidence type="ECO:0000256" key="2">
    <source>
        <dbReference type="ARBA" id="ARBA00022448"/>
    </source>
</evidence>
<feature type="signal peptide" evidence="8">
    <location>
        <begin position="1"/>
        <end position="28"/>
    </location>
</feature>
<evidence type="ECO:0000256" key="8">
    <source>
        <dbReference type="SAM" id="SignalP"/>
    </source>
</evidence>
<evidence type="ECO:0000256" key="4">
    <source>
        <dbReference type="ARBA" id="ARBA00022692"/>
    </source>
</evidence>
<dbReference type="Proteomes" id="UP001162741">
    <property type="component" value="Chromosome"/>
</dbReference>
<dbReference type="RefSeq" id="WP_264280280.1">
    <property type="nucleotide sequence ID" value="NZ_CP107006.1"/>
</dbReference>
<dbReference type="InterPro" id="IPR036942">
    <property type="entry name" value="Beta-barrel_TonB_sf"/>
</dbReference>
<evidence type="ECO:0000256" key="6">
    <source>
        <dbReference type="ARBA" id="ARBA00023237"/>
    </source>
</evidence>
<keyword evidence="4 7" id="KW-0812">Transmembrane</keyword>
<dbReference type="NCBIfam" id="TIGR04057">
    <property type="entry name" value="SusC_RagA_signa"/>
    <property type="match status" value="1"/>
</dbReference>
<dbReference type="SUPFAM" id="SSF49464">
    <property type="entry name" value="Carboxypeptidase regulatory domain-like"/>
    <property type="match status" value="1"/>
</dbReference>
<dbReference type="EMBL" id="CP107006">
    <property type="protein sequence ID" value="UYQ91928.1"/>
    <property type="molecule type" value="Genomic_DNA"/>
</dbReference>
<dbReference type="PROSITE" id="PS52016">
    <property type="entry name" value="TONB_DEPENDENT_REC_3"/>
    <property type="match status" value="1"/>
</dbReference>
<keyword evidence="5 7" id="KW-0472">Membrane</keyword>
<evidence type="ECO:0000256" key="5">
    <source>
        <dbReference type="ARBA" id="ARBA00023136"/>
    </source>
</evidence>
<dbReference type="Gene3D" id="2.170.130.10">
    <property type="entry name" value="TonB-dependent receptor, plug domain"/>
    <property type="match status" value="1"/>
</dbReference>
<organism evidence="10 11">
    <name type="scientific">Chitinophaga horti</name>
    <dbReference type="NCBI Taxonomy" id="2920382"/>
    <lineage>
        <taxon>Bacteria</taxon>
        <taxon>Pseudomonadati</taxon>
        <taxon>Bacteroidota</taxon>
        <taxon>Chitinophagia</taxon>
        <taxon>Chitinophagales</taxon>
        <taxon>Chitinophagaceae</taxon>
        <taxon>Chitinophaga</taxon>
    </lineage>
</organism>
<keyword evidence="2 7" id="KW-0813">Transport</keyword>
<evidence type="ECO:0000259" key="9">
    <source>
        <dbReference type="Pfam" id="PF07715"/>
    </source>
</evidence>
<dbReference type="InterPro" id="IPR023996">
    <property type="entry name" value="TonB-dep_OMP_SusC/RagA"/>
</dbReference>
<feature type="domain" description="TonB-dependent receptor plug" evidence="9">
    <location>
        <begin position="127"/>
        <end position="226"/>
    </location>
</feature>
<protein>
    <submittedName>
        <fullName evidence="10">SusC/RagA family TonB-linked outer membrane protein</fullName>
    </submittedName>
</protein>
<feature type="chain" id="PRO_5046289504" evidence="8">
    <location>
        <begin position="29"/>
        <end position="1074"/>
    </location>
</feature>